<sequence>MNKLQFYMPVRLVPQFGRPVTEIYGVEDALAFLQNRTEGLESPLYQKALNSCFDATIDLETTADARAAFAAYARVAGILARDSMQPVIASANEAGAPIGTGLPH</sequence>
<protein>
    <submittedName>
        <fullName evidence="1">DUF982 domain-containing protein</fullName>
    </submittedName>
</protein>
<dbReference type="Proteomes" id="UP001642900">
    <property type="component" value="Unassembled WGS sequence"/>
</dbReference>
<dbReference type="Pfam" id="PF06169">
    <property type="entry name" value="DUF982"/>
    <property type="match status" value="1"/>
</dbReference>
<keyword evidence="2" id="KW-1185">Reference proteome</keyword>
<name>A0A6G4WLK1_9HYPH</name>
<dbReference type="EMBL" id="JAAKZF010000102">
    <property type="protein sequence ID" value="NGO55479.1"/>
    <property type="molecule type" value="Genomic_DNA"/>
</dbReference>
<dbReference type="RefSeq" id="WP_165033832.1">
    <property type="nucleotide sequence ID" value="NZ_JAAKZF010000102.1"/>
</dbReference>
<dbReference type="Gene3D" id="6.10.250.730">
    <property type="match status" value="1"/>
</dbReference>
<gene>
    <name evidence="1" type="ORF">G6N73_31315</name>
</gene>
<proteinExistence type="predicted"/>
<accession>A0A6G4WLK1</accession>
<evidence type="ECO:0000313" key="2">
    <source>
        <dbReference type="Proteomes" id="UP001642900"/>
    </source>
</evidence>
<dbReference type="InterPro" id="IPR010385">
    <property type="entry name" value="DUF982"/>
</dbReference>
<reference evidence="1 2" key="1">
    <citation type="submission" date="2020-02" db="EMBL/GenBank/DDBJ databases">
        <title>Genome sequence of strain CCNWXJ40-4.</title>
        <authorList>
            <person name="Gao J."/>
            <person name="Sun J."/>
        </authorList>
    </citation>
    <scope>NUCLEOTIDE SEQUENCE [LARGE SCALE GENOMIC DNA]</scope>
    <source>
        <strain evidence="1 2">CCNWXJ 40-4</strain>
    </source>
</reference>
<organism evidence="1 2">
    <name type="scientific">Allomesorhizobium camelthorni</name>
    <dbReference type="NCBI Taxonomy" id="475069"/>
    <lineage>
        <taxon>Bacteria</taxon>
        <taxon>Pseudomonadati</taxon>
        <taxon>Pseudomonadota</taxon>
        <taxon>Alphaproteobacteria</taxon>
        <taxon>Hyphomicrobiales</taxon>
        <taxon>Phyllobacteriaceae</taxon>
        <taxon>Allomesorhizobium</taxon>
    </lineage>
</organism>
<comment type="caution">
    <text evidence="1">The sequence shown here is derived from an EMBL/GenBank/DDBJ whole genome shotgun (WGS) entry which is preliminary data.</text>
</comment>
<dbReference type="AlphaFoldDB" id="A0A6G4WLK1"/>
<evidence type="ECO:0000313" key="1">
    <source>
        <dbReference type="EMBL" id="NGO55479.1"/>
    </source>
</evidence>